<dbReference type="PROSITE" id="PS00606">
    <property type="entry name" value="KS3_1"/>
    <property type="match status" value="1"/>
</dbReference>
<dbReference type="InterPro" id="IPR016039">
    <property type="entry name" value="Thiolase-like"/>
</dbReference>
<keyword evidence="6" id="KW-0045">Antibiotic biosynthesis</keyword>
<dbReference type="Gene3D" id="3.40.366.10">
    <property type="entry name" value="Malonyl-Coenzyme A Acyl Carrier Protein, domain 2"/>
    <property type="match status" value="1"/>
</dbReference>
<dbReference type="Gene3D" id="3.30.70.3290">
    <property type="match status" value="1"/>
</dbReference>
<dbReference type="SUPFAM" id="SSF101173">
    <property type="entry name" value="Docking domain B of the erythromycin polyketide synthase (DEBS)"/>
    <property type="match status" value="1"/>
</dbReference>
<feature type="domain" description="Carrier" evidence="10">
    <location>
        <begin position="1951"/>
        <end position="2026"/>
    </location>
</feature>
<name>A0ABV9TVR3_9ACTN</name>
<dbReference type="CDD" id="cd08956">
    <property type="entry name" value="KR_3_FAS_SDR_x"/>
    <property type="match status" value="1"/>
</dbReference>
<evidence type="ECO:0000256" key="6">
    <source>
        <dbReference type="ARBA" id="ARBA00023194"/>
    </source>
</evidence>
<accession>A0ABV9TVR3</accession>
<dbReference type="RefSeq" id="WP_378253358.1">
    <property type="nucleotide sequence ID" value="NZ_JBHSIT010000002.1"/>
</dbReference>
<dbReference type="SUPFAM" id="SSF53901">
    <property type="entry name" value="Thiolase-like"/>
    <property type="match status" value="1"/>
</dbReference>
<dbReference type="Gene3D" id="3.40.47.10">
    <property type="match status" value="1"/>
</dbReference>
<dbReference type="SMART" id="SM01294">
    <property type="entry name" value="PKS_PP_betabranch"/>
    <property type="match status" value="1"/>
</dbReference>
<keyword evidence="7" id="KW-0511">Multifunctional enzyme</keyword>
<dbReference type="Pfam" id="PF13602">
    <property type="entry name" value="ADH_zinc_N_2"/>
    <property type="match status" value="1"/>
</dbReference>
<evidence type="ECO:0000313" key="13">
    <source>
        <dbReference type="EMBL" id="MFC4907528.1"/>
    </source>
</evidence>
<comment type="pathway">
    <text evidence="2">Antibiotic biosynthesis.</text>
</comment>
<dbReference type="InterPro" id="IPR013968">
    <property type="entry name" value="PKS_KR"/>
</dbReference>
<dbReference type="InterPro" id="IPR016036">
    <property type="entry name" value="Malonyl_transacylase_ACP-bd"/>
</dbReference>
<dbReference type="Proteomes" id="UP001595872">
    <property type="component" value="Unassembled WGS sequence"/>
</dbReference>
<dbReference type="SUPFAM" id="SSF55048">
    <property type="entry name" value="Probable ACP-binding domain of malonyl-CoA ACP transacylase"/>
    <property type="match status" value="1"/>
</dbReference>
<dbReference type="InterPro" id="IPR006162">
    <property type="entry name" value="Ppantetheine_attach_site"/>
</dbReference>
<dbReference type="SMART" id="SM00829">
    <property type="entry name" value="PKS_ER"/>
    <property type="match status" value="1"/>
</dbReference>
<dbReference type="InterPro" id="IPR049552">
    <property type="entry name" value="PKS_DH_N"/>
</dbReference>
<dbReference type="InterPro" id="IPR014043">
    <property type="entry name" value="Acyl_transferase_dom"/>
</dbReference>
<dbReference type="InterPro" id="IPR057326">
    <property type="entry name" value="KR_dom"/>
</dbReference>
<dbReference type="InterPro" id="IPR015083">
    <property type="entry name" value="NorB/c/GfsB-D-like_docking"/>
</dbReference>
<evidence type="ECO:0000259" key="11">
    <source>
        <dbReference type="PROSITE" id="PS52004"/>
    </source>
</evidence>
<dbReference type="CDD" id="cd05195">
    <property type="entry name" value="enoyl_red"/>
    <property type="match status" value="1"/>
</dbReference>
<comment type="caution">
    <text evidence="13">The sequence shown here is derived from an EMBL/GenBank/DDBJ whole genome shotgun (WGS) entry which is preliminary data.</text>
</comment>
<dbReference type="SUPFAM" id="SSF50129">
    <property type="entry name" value="GroES-like"/>
    <property type="match status" value="1"/>
</dbReference>
<dbReference type="Pfam" id="PF00698">
    <property type="entry name" value="Acyl_transf_1"/>
    <property type="match status" value="1"/>
</dbReference>
<dbReference type="InterPro" id="IPR011032">
    <property type="entry name" value="GroES-like_sf"/>
</dbReference>
<dbReference type="Gene3D" id="1.10.1200.10">
    <property type="entry name" value="ACP-like"/>
    <property type="match status" value="1"/>
</dbReference>
<comment type="cofactor">
    <cofactor evidence="1">
        <name>pantetheine 4'-phosphate</name>
        <dbReference type="ChEBI" id="CHEBI:47942"/>
    </cofactor>
</comment>
<dbReference type="Gene3D" id="3.10.129.110">
    <property type="entry name" value="Polyketide synthase dehydratase"/>
    <property type="match status" value="1"/>
</dbReference>
<dbReference type="SMART" id="SM00823">
    <property type="entry name" value="PKS_PP"/>
    <property type="match status" value="1"/>
</dbReference>
<evidence type="ECO:0000313" key="14">
    <source>
        <dbReference type="Proteomes" id="UP001595872"/>
    </source>
</evidence>
<feature type="active site" description="Proton donor; for dehydratase activity" evidence="9">
    <location>
        <position position="1108"/>
    </location>
</feature>
<dbReference type="Gene3D" id="3.90.180.10">
    <property type="entry name" value="Medium-chain alcohol dehydrogenases, catalytic domain"/>
    <property type="match status" value="1"/>
</dbReference>
<evidence type="ECO:0000256" key="9">
    <source>
        <dbReference type="PROSITE-ProRule" id="PRU01363"/>
    </source>
</evidence>
<dbReference type="Pfam" id="PF16197">
    <property type="entry name" value="KAsynt_C_assoc"/>
    <property type="match status" value="1"/>
</dbReference>
<evidence type="ECO:0000256" key="3">
    <source>
        <dbReference type="ARBA" id="ARBA00022450"/>
    </source>
</evidence>
<dbReference type="SMART" id="SM00822">
    <property type="entry name" value="PKS_KR"/>
    <property type="match status" value="1"/>
</dbReference>
<evidence type="ECO:0000256" key="1">
    <source>
        <dbReference type="ARBA" id="ARBA00001957"/>
    </source>
</evidence>
<dbReference type="InterPro" id="IPR036291">
    <property type="entry name" value="NAD(P)-bd_dom_sf"/>
</dbReference>
<dbReference type="InterPro" id="IPR049900">
    <property type="entry name" value="PKS_mFAS_DH"/>
</dbReference>
<keyword evidence="4" id="KW-0597">Phosphoprotein</keyword>
<gene>
    <name evidence="13" type="ORF">ACFPCY_09370</name>
</gene>
<dbReference type="Pfam" id="PF02801">
    <property type="entry name" value="Ketoacyl-synt_C"/>
    <property type="match status" value="1"/>
</dbReference>
<feature type="domain" description="Ketosynthase family 3 (KS3)" evidence="11">
    <location>
        <begin position="33"/>
        <end position="459"/>
    </location>
</feature>
<dbReference type="InterPro" id="IPR013154">
    <property type="entry name" value="ADH-like_N"/>
</dbReference>
<dbReference type="EMBL" id="JBHSIT010000002">
    <property type="protein sequence ID" value="MFC4907528.1"/>
    <property type="molecule type" value="Genomic_DNA"/>
</dbReference>
<dbReference type="InterPro" id="IPR020843">
    <property type="entry name" value="ER"/>
</dbReference>
<proteinExistence type="predicted"/>
<dbReference type="PROSITE" id="PS52019">
    <property type="entry name" value="PKS_MFAS_DH"/>
    <property type="match status" value="1"/>
</dbReference>
<dbReference type="SUPFAM" id="SSF47336">
    <property type="entry name" value="ACP-like"/>
    <property type="match status" value="1"/>
</dbReference>
<dbReference type="Pfam" id="PF08659">
    <property type="entry name" value="KR"/>
    <property type="match status" value="1"/>
</dbReference>
<dbReference type="Pfam" id="PF08240">
    <property type="entry name" value="ADH_N"/>
    <property type="match status" value="1"/>
</dbReference>
<dbReference type="InterPro" id="IPR055123">
    <property type="entry name" value="SpnB-like_Rossmann"/>
</dbReference>
<dbReference type="Gene3D" id="3.40.50.720">
    <property type="entry name" value="NAD(P)-binding Rossmann-like Domain"/>
    <property type="match status" value="3"/>
</dbReference>
<keyword evidence="3" id="KW-0596">Phosphopantetheine</keyword>
<dbReference type="InterPro" id="IPR016035">
    <property type="entry name" value="Acyl_Trfase/lysoPLipase"/>
</dbReference>
<dbReference type="InterPro" id="IPR049551">
    <property type="entry name" value="PKS_DH_C"/>
</dbReference>
<evidence type="ECO:0000259" key="10">
    <source>
        <dbReference type="PROSITE" id="PS50075"/>
    </source>
</evidence>
<organism evidence="13 14">
    <name type="scientific">Actinomadura gamaensis</name>
    <dbReference type="NCBI Taxonomy" id="1763541"/>
    <lineage>
        <taxon>Bacteria</taxon>
        <taxon>Bacillati</taxon>
        <taxon>Actinomycetota</taxon>
        <taxon>Actinomycetes</taxon>
        <taxon>Streptosporangiales</taxon>
        <taxon>Thermomonosporaceae</taxon>
        <taxon>Actinomadura</taxon>
    </lineage>
</organism>
<dbReference type="Pfam" id="PF14765">
    <property type="entry name" value="PS-DH"/>
    <property type="match status" value="1"/>
</dbReference>
<dbReference type="Pfam" id="PF00109">
    <property type="entry name" value="ketoacyl-synt"/>
    <property type="match status" value="1"/>
</dbReference>
<dbReference type="InterPro" id="IPR036299">
    <property type="entry name" value="Polyketide_synth_docking_sf"/>
</dbReference>
<sequence length="2112" mass="220714">MANEDRLVDYLKRVAAELHETRRRLRQVEERSAEPIAVVGMACRFPGGADSPEALWRLVAGGTDALTGFPADRGWDLDGLFHSDPDHPGTSYLRRGGFVRDADRFDAEFFGISPREALAMDPQQRVMLETSWELFERAGIDPATLRGTRTGVYAGMSGEDYLSGLPRVPEELEGHATTGRSTAVISGRVAYAFGLEGPAMTVDTACSASLVAIHLACRALRADDCSLALAGGVLVLSTPALFTEFSRQRGLASDGRCKPFAAAADGTVFAEGAGLLLLERLSDARRNGRRILAVIRGSAVNQDGASNGLTAPNDLAQEEVIRRALADAGLTAADVDAVEAHGTGTRLGDPIEAQALLATYGADRPEDRPLWIRSVKANIGHTVAAAGAAGVINMVMAMRAGTLPASLHADEPSPYVDWDAGGVRLLTETVPWERGGRPRRAAVSSFAISGTNAHVILEEAPDEPAPRPDRTEPAVVPWVVSGRTAAALRAQARRLADFHPADATAAEIGYTLATTRAAFEHRAVLVGDDKQAALEALAAGEAHPDVVSGRVAGSEPVLVFPGQGSQWVGMGADLLDESPVFAARVAECERALAEHVDWSLTEVLRGGGPGLDRVDVVQPALWAVMVSLAAVWEHHGVRPVAVVGHSQGEIAAACVAGILSLDDAARVVAVRAKALRRLAGSGAMASVGASAGAVAELLDEAGNVSIAAANGPRSTVISGGPAEVAAAVEAAQRQGLRARLIDVDYASHGPHVDQIADELTEALANIAPGASEVGFYSTVTGARTGGASLDAAYWVANLRRPVRFADAVRALLGDGYRVFIEAGPHPVLTVGMEETFEDAEITAAAVPTLRRDEGGAARIVRSLGEAFAAGAPVDWSAWFPSDPPPRVVDVPTYAFQRTRFWLGDRSAVQAGTASGHPHLPVSVALADGGRMLSGGLSTSGGGWAAQHQVAGAALMPGTALVEWVLRAADEVGCASVDELTLHEPVFPAGTRKLNLQVLVDPPGEDGRREARVYSGRDDADWTHHATAVLAPEPREQGGEVTQWPPADADPVPIGDFYDRVAAAGYDYGAAFRGLRAVWRQGRDLLAEVSLPEAVGEAGGFGVHPALLDAAIQPLLLDGLLDGPLGAGRMPLPFAWSGVALRSVGATAVRVRISPRGERPEDGVRIGVVDPAGAPVLTVESLVLRPTSAERLRRVPDGLFAVEWTPLPEPSVRPDETDLETVTVEHLDTTGGRAAVERALAVIQEWLEASRTSGSRLVLVTRGAVAADDPDPGGAAVWGLVRSAQSENPGRFVLADVEDDEDDEGVERAVRWAVATGEPQVAVRGGRFLVPRMVPATEPVELAPPAGERAWRLAEAADATLDGVAMVPCPDVLEPLGPGRVRVGVRAAGINFKDVLIALGMDPDSGLGSEGAGVVLDVGPGVTGLAPGDRVMGLFGGAFGPYAVADARTLAPIPDGWDFRRAAATPVAFLTAWYGLVDLAGLRPGERVLIHAATGGVGTAAVQIARHLGAEVFATAGPGKEPILAEMGIDAAHRASSRDAAFEDAFRQATGGEGLDVVLNSLTGELTDASLRLLRRGGRFVEMGKTDIRDPDDHPDISYTAFQLLDHAGPERIGAMLRTLTGLFAAGTLRPLPLRTWPLGRAREAFRFMSQARHTGKLVLDVPPAPDPGGTVLITGGTGMIGAAVAEHLARTRQAGRILLVSRQGPDAPGAPELLARLDGLGVEARAVAADVADREAVDELVASVGPERPLTGVVHAAGALDDAMVRSLTPEHVRRVWAAKADGARHLHEATAHLPLGMFVLFSSFAGTLGTLAQANYAAANAYLDALAAHRRAAGLAGVSIAWGLWEEASGLTAGLTEADRARFGRFGIKAMPTGDGLALFDAARRDGRPALVALGFDARALAGRPAAELPAPLRDLAVPAVRPRRAAASAAPPDDWSARLRGMSPPERRKALVGLVRAQAATVLGHTDRAAVPADASFKSLGFDSLTAVELRNRLAAATGLRLHSALVFDYPEATVLADHLLERLAPDASGETPRAPEAPDPALAELDRLERALTSASAASALDTGAVTTRLEALLSRLKSRGPGDDAAAERLRTADAGQILDFIDNELGV</sequence>
<dbReference type="Pfam" id="PF00550">
    <property type="entry name" value="PP-binding"/>
    <property type="match status" value="1"/>
</dbReference>
<dbReference type="Pfam" id="PF08990">
    <property type="entry name" value="Docking"/>
    <property type="match status" value="1"/>
</dbReference>
<reference evidence="14" key="1">
    <citation type="journal article" date="2019" name="Int. J. Syst. Evol. Microbiol.">
        <title>The Global Catalogue of Microorganisms (GCM) 10K type strain sequencing project: providing services to taxonomists for standard genome sequencing and annotation.</title>
        <authorList>
            <consortium name="The Broad Institute Genomics Platform"/>
            <consortium name="The Broad Institute Genome Sequencing Center for Infectious Disease"/>
            <person name="Wu L."/>
            <person name="Ma J."/>
        </authorList>
    </citation>
    <scope>NUCLEOTIDE SEQUENCE [LARGE SCALE GENOMIC DNA]</scope>
    <source>
        <strain evidence="14">KLKA75</strain>
    </source>
</reference>
<dbReference type="InterPro" id="IPR001227">
    <property type="entry name" value="Ac_transferase_dom_sf"/>
</dbReference>
<protein>
    <submittedName>
        <fullName evidence="13">SDR family NAD(P)-dependent oxidoreductase</fullName>
    </submittedName>
</protein>
<dbReference type="PROSITE" id="PS00012">
    <property type="entry name" value="PHOSPHOPANTETHEINE"/>
    <property type="match status" value="1"/>
</dbReference>
<dbReference type="PROSITE" id="PS52004">
    <property type="entry name" value="KS3_2"/>
    <property type="match status" value="1"/>
</dbReference>
<dbReference type="InterPro" id="IPR036736">
    <property type="entry name" value="ACP-like_sf"/>
</dbReference>
<dbReference type="InterPro" id="IPR014031">
    <property type="entry name" value="Ketoacyl_synth_C"/>
</dbReference>
<keyword evidence="8" id="KW-0012">Acyltransferase</keyword>
<dbReference type="PANTHER" id="PTHR43775:SF51">
    <property type="entry name" value="INACTIVE PHENOLPHTHIOCEROL SYNTHESIS POLYKETIDE SYNTHASE TYPE I PKS1-RELATED"/>
    <property type="match status" value="1"/>
</dbReference>
<keyword evidence="14" id="KW-1185">Reference proteome</keyword>
<dbReference type="Pfam" id="PF22953">
    <property type="entry name" value="SpnB_Rossmann"/>
    <property type="match status" value="1"/>
</dbReference>
<dbReference type="InterPro" id="IPR032821">
    <property type="entry name" value="PKS_assoc"/>
</dbReference>
<dbReference type="CDD" id="cd00833">
    <property type="entry name" value="PKS"/>
    <property type="match status" value="1"/>
</dbReference>
<dbReference type="InterPro" id="IPR014030">
    <property type="entry name" value="Ketoacyl_synth_N"/>
</dbReference>
<dbReference type="SMART" id="SM00827">
    <property type="entry name" value="PKS_AT"/>
    <property type="match status" value="1"/>
</dbReference>
<dbReference type="SUPFAM" id="SSF52151">
    <property type="entry name" value="FabD/lysophospholipase-like"/>
    <property type="match status" value="1"/>
</dbReference>
<dbReference type="PROSITE" id="PS50075">
    <property type="entry name" value="CARRIER"/>
    <property type="match status" value="1"/>
</dbReference>
<feature type="region of interest" description="N-terminal hotdog fold" evidence="9">
    <location>
        <begin position="916"/>
        <end position="1036"/>
    </location>
</feature>
<evidence type="ECO:0000256" key="5">
    <source>
        <dbReference type="ARBA" id="ARBA00022679"/>
    </source>
</evidence>
<dbReference type="SMART" id="SM00825">
    <property type="entry name" value="PKS_KS"/>
    <property type="match status" value="1"/>
</dbReference>
<dbReference type="InterPro" id="IPR009081">
    <property type="entry name" value="PP-bd_ACP"/>
</dbReference>
<evidence type="ECO:0000256" key="2">
    <source>
        <dbReference type="ARBA" id="ARBA00004792"/>
    </source>
</evidence>
<dbReference type="InterPro" id="IPR018201">
    <property type="entry name" value="Ketoacyl_synth_AS"/>
</dbReference>
<evidence type="ECO:0000256" key="8">
    <source>
        <dbReference type="ARBA" id="ARBA00023315"/>
    </source>
</evidence>
<dbReference type="InterPro" id="IPR050091">
    <property type="entry name" value="PKS_NRPS_Biosynth_Enz"/>
</dbReference>
<feature type="domain" description="PKS/mFAS DH" evidence="12">
    <location>
        <begin position="916"/>
        <end position="1192"/>
    </location>
</feature>
<keyword evidence="5" id="KW-0808">Transferase</keyword>
<dbReference type="PANTHER" id="PTHR43775">
    <property type="entry name" value="FATTY ACID SYNTHASE"/>
    <property type="match status" value="1"/>
</dbReference>
<dbReference type="InterPro" id="IPR020807">
    <property type="entry name" value="PKS_DH"/>
</dbReference>
<evidence type="ECO:0000256" key="7">
    <source>
        <dbReference type="ARBA" id="ARBA00023268"/>
    </source>
</evidence>
<dbReference type="InterPro" id="IPR042104">
    <property type="entry name" value="PKS_dehydratase_sf"/>
</dbReference>
<evidence type="ECO:0000256" key="4">
    <source>
        <dbReference type="ARBA" id="ARBA00022553"/>
    </source>
</evidence>
<dbReference type="InterPro" id="IPR020806">
    <property type="entry name" value="PKS_PP-bd"/>
</dbReference>
<feature type="active site" description="Proton acceptor; for dehydratase activity" evidence="9">
    <location>
        <position position="947"/>
    </location>
</feature>
<dbReference type="InterPro" id="IPR020841">
    <property type="entry name" value="PKS_Beta-ketoAc_synthase_dom"/>
</dbReference>
<dbReference type="SUPFAM" id="SSF51735">
    <property type="entry name" value="NAD(P)-binding Rossmann-fold domains"/>
    <property type="match status" value="3"/>
</dbReference>
<dbReference type="SMART" id="SM00826">
    <property type="entry name" value="PKS_DH"/>
    <property type="match status" value="1"/>
</dbReference>
<dbReference type="Pfam" id="PF21089">
    <property type="entry name" value="PKS_DH_N"/>
    <property type="match status" value="1"/>
</dbReference>
<feature type="region of interest" description="C-terminal hotdog fold" evidence="9">
    <location>
        <begin position="1048"/>
        <end position="1192"/>
    </location>
</feature>
<evidence type="ECO:0000259" key="12">
    <source>
        <dbReference type="PROSITE" id="PS52019"/>
    </source>
</evidence>